<dbReference type="SUPFAM" id="SSF110997">
    <property type="entry name" value="Sporulation related repeat"/>
    <property type="match status" value="1"/>
</dbReference>
<evidence type="ECO:0000259" key="2">
    <source>
        <dbReference type="Pfam" id="PF05036"/>
    </source>
</evidence>
<dbReference type="GO" id="GO:0042834">
    <property type="term" value="F:peptidoglycan binding"/>
    <property type="evidence" value="ECO:0007669"/>
    <property type="project" value="InterPro"/>
</dbReference>
<accession>A0A099LRA3</accession>
<dbReference type="STRING" id="29495.EA26_01060"/>
<dbReference type="Proteomes" id="UP000029994">
    <property type="component" value="Unassembled WGS sequence"/>
</dbReference>
<feature type="signal peptide" evidence="1">
    <location>
        <begin position="1"/>
        <end position="34"/>
    </location>
</feature>
<protein>
    <submittedName>
        <fullName evidence="3">Sporulation protein</fullName>
    </submittedName>
</protein>
<name>A0A099LRA3_9VIBR</name>
<sequence>MERKKAMRRPRMGLKGFGLGVLIYSLVASFSAQAAEFLCEATQASSNELPMLDKNCPIGAGLWGKKVPSGGKADYFWIQCGILSKPMPLDNAKPLYKQITTDIWMKPENKGYRCLIGPYQSFDQASTDLKRVRSLPTYKEAFIRVVGSAAPMQTAKSNAASVTKPAEKMPAKTPAKPMAAKVAPAPSQTAPAAKAPLATAAPKTLVKQGDTPDIEIRRQAELKGRTYAVPYVLDDDHQFYMEHNQAWNRLDYEGAGVVCSDIDMRLATDEEFRTLLDSRVMETQSWPIHLPYWGRGKKGLFTDGRISQLKGSSLLNVLCVK</sequence>
<feature type="domain" description="SPOR" evidence="2">
    <location>
        <begin position="74"/>
        <end position="143"/>
    </location>
</feature>
<dbReference type="GeneID" id="43681810"/>
<comment type="caution">
    <text evidence="3">The sequence shown here is derived from an EMBL/GenBank/DDBJ whole genome shotgun (WGS) entry which is preliminary data.</text>
</comment>
<dbReference type="InterPro" id="IPR036680">
    <property type="entry name" value="SPOR-like_sf"/>
</dbReference>
<dbReference type="RefSeq" id="WP_039422508.1">
    <property type="nucleotide sequence ID" value="NZ_CP061845.1"/>
</dbReference>
<dbReference type="AlphaFoldDB" id="A0A099LRA3"/>
<keyword evidence="4" id="KW-1185">Reference proteome</keyword>
<keyword evidence="1" id="KW-0732">Signal</keyword>
<dbReference type="EMBL" id="JMCG01000001">
    <property type="protein sequence ID" value="KGK09971.1"/>
    <property type="molecule type" value="Genomic_DNA"/>
</dbReference>
<dbReference type="InterPro" id="IPR007730">
    <property type="entry name" value="SPOR-like_dom"/>
</dbReference>
<evidence type="ECO:0000256" key="1">
    <source>
        <dbReference type="SAM" id="SignalP"/>
    </source>
</evidence>
<gene>
    <name evidence="3" type="ORF">EA26_01060</name>
</gene>
<dbReference type="eggNOG" id="ENOG5031MKG">
    <property type="taxonomic scope" value="Bacteria"/>
</dbReference>
<reference evidence="3 4" key="1">
    <citation type="submission" date="2014-04" db="EMBL/GenBank/DDBJ databases">
        <title>Genome sequencing of Vibrio navarrensis strains.</title>
        <authorList>
            <person name="Gladney L.M."/>
            <person name="Katz L.S."/>
            <person name="Marino-Ramirez L."/>
            <person name="Jordan I.K."/>
        </authorList>
    </citation>
    <scope>NUCLEOTIDE SEQUENCE [LARGE SCALE GENOMIC DNA]</scope>
    <source>
        <strain evidence="3 4">ATCC 51183</strain>
    </source>
</reference>
<evidence type="ECO:0000313" key="4">
    <source>
        <dbReference type="Proteomes" id="UP000029994"/>
    </source>
</evidence>
<proteinExistence type="predicted"/>
<organism evidence="3 4">
    <name type="scientific">Vibrio navarrensis</name>
    <dbReference type="NCBI Taxonomy" id="29495"/>
    <lineage>
        <taxon>Bacteria</taxon>
        <taxon>Pseudomonadati</taxon>
        <taxon>Pseudomonadota</taxon>
        <taxon>Gammaproteobacteria</taxon>
        <taxon>Vibrionales</taxon>
        <taxon>Vibrionaceae</taxon>
        <taxon>Vibrio</taxon>
    </lineage>
</organism>
<dbReference type="Pfam" id="PF05036">
    <property type="entry name" value="SPOR"/>
    <property type="match status" value="1"/>
</dbReference>
<evidence type="ECO:0000313" key="3">
    <source>
        <dbReference type="EMBL" id="KGK09971.1"/>
    </source>
</evidence>
<feature type="chain" id="PRO_5001950676" evidence="1">
    <location>
        <begin position="35"/>
        <end position="321"/>
    </location>
</feature>